<name>A0ACC7NM85_9BURK</name>
<dbReference type="Proteomes" id="UP001629235">
    <property type="component" value="Unassembled WGS sequence"/>
</dbReference>
<reference evidence="1 2" key="1">
    <citation type="journal article" date="2024" name="Chem. Sci.">
        <title>Discovery of megapolipeptins by genome mining of a Burkholderiales bacteria collection.</title>
        <authorList>
            <person name="Paulo B.S."/>
            <person name="Recchia M.J.J."/>
            <person name="Lee S."/>
            <person name="Fergusson C.H."/>
            <person name="Romanowski S.B."/>
            <person name="Hernandez A."/>
            <person name="Krull N."/>
            <person name="Liu D.Y."/>
            <person name="Cavanagh H."/>
            <person name="Bos A."/>
            <person name="Gray C.A."/>
            <person name="Murphy B.T."/>
            <person name="Linington R.G."/>
            <person name="Eustaquio A.S."/>
        </authorList>
    </citation>
    <scope>NUCLEOTIDE SEQUENCE [LARGE SCALE GENOMIC DNA]</scope>
    <source>
        <strain evidence="1 2">RL18-126-BIB-B</strain>
    </source>
</reference>
<proteinExistence type="predicted"/>
<keyword evidence="2" id="KW-1185">Reference proteome</keyword>
<organism evidence="1 2">
    <name type="scientific">Paraburkholderia rhynchosiae</name>
    <dbReference type="NCBI Taxonomy" id="487049"/>
    <lineage>
        <taxon>Bacteria</taxon>
        <taxon>Pseudomonadati</taxon>
        <taxon>Pseudomonadota</taxon>
        <taxon>Betaproteobacteria</taxon>
        <taxon>Burkholderiales</taxon>
        <taxon>Burkholderiaceae</taxon>
        <taxon>Paraburkholderia</taxon>
    </lineage>
</organism>
<comment type="caution">
    <text evidence="1">The sequence shown here is derived from an EMBL/GenBank/DDBJ whole genome shotgun (WGS) entry which is preliminary data.</text>
</comment>
<evidence type="ECO:0000313" key="2">
    <source>
        <dbReference type="Proteomes" id="UP001629235"/>
    </source>
</evidence>
<dbReference type="EMBL" id="JAQQDW010000132">
    <property type="protein sequence ID" value="MFM0108687.1"/>
    <property type="molecule type" value="Genomic_DNA"/>
</dbReference>
<sequence>MKETTYIFKSSDGKWVSGFPSRQSAVDAALADGLTKVETASVTTEPPAYFVRFLAPVALRKMIDGMSDGEKSGHVVDSKQAREILEKVAAAKISDGFPPTGDESGHSEWDKVVDLMNRMQDAAATWFRENGLDHATVGFIDYGSTELHIKGTSLNVPLL</sequence>
<protein>
    <submittedName>
        <fullName evidence="1">Uncharacterized protein</fullName>
    </submittedName>
</protein>
<evidence type="ECO:0000313" key="1">
    <source>
        <dbReference type="EMBL" id="MFM0108687.1"/>
    </source>
</evidence>
<gene>
    <name evidence="1" type="ORF">PQR01_36065</name>
</gene>
<accession>A0ACC7NM85</accession>